<comment type="caution">
    <text evidence="2">The sequence shown here is derived from an EMBL/GenBank/DDBJ whole genome shotgun (WGS) entry which is preliminary data.</text>
</comment>
<name>A0A917IFB4_9MICO</name>
<organism evidence="2 3">
    <name type="scientific">Microbacterium album</name>
    <dbReference type="NCBI Taxonomy" id="2053191"/>
    <lineage>
        <taxon>Bacteria</taxon>
        <taxon>Bacillati</taxon>
        <taxon>Actinomycetota</taxon>
        <taxon>Actinomycetes</taxon>
        <taxon>Micrococcales</taxon>
        <taxon>Microbacteriaceae</taxon>
        <taxon>Microbacterium</taxon>
    </lineage>
</organism>
<keyword evidence="3" id="KW-1185">Reference proteome</keyword>
<feature type="transmembrane region" description="Helical" evidence="1">
    <location>
        <begin position="12"/>
        <end position="32"/>
    </location>
</feature>
<evidence type="ECO:0000313" key="3">
    <source>
        <dbReference type="Proteomes" id="UP000657592"/>
    </source>
</evidence>
<feature type="transmembrane region" description="Helical" evidence="1">
    <location>
        <begin position="136"/>
        <end position="155"/>
    </location>
</feature>
<feature type="transmembrane region" description="Helical" evidence="1">
    <location>
        <begin position="190"/>
        <end position="208"/>
    </location>
</feature>
<evidence type="ECO:0000256" key="1">
    <source>
        <dbReference type="SAM" id="Phobius"/>
    </source>
</evidence>
<reference evidence="2" key="2">
    <citation type="submission" date="2020-09" db="EMBL/GenBank/DDBJ databases">
        <authorList>
            <person name="Sun Q."/>
            <person name="Zhou Y."/>
        </authorList>
    </citation>
    <scope>NUCLEOTIDE SEQUENCE</scope>
    <source>
        <strain evidence="2">CGMCC 1.15794</strain>
    </source>
</reference>
<dbReference type="AlphaFoldDB" id="A0A917IFB4"/>
<proteinExistence type="predicted"/>
<evidence type="ECO:0008006" key="4">
    <source>
        <dbReference type="Google" id="ProtNLM"/>
    </source>
</evidence>
<reference evidence="2" key="1">
    <citation type="journal article" date="2014" name="Int. J. Syst. Evol. Microbiol.">
        <title>Complete genome sequence of Corynebacterium casei LMG S-19264T (=DSM 44701T), isolated from a smear-ripened cheese.</title>
        <authorList>
            <consortium name="US DOE Joint Genome Institute (JGI-PGF)"/>
            <person name="Walter F."/>
            <person name="Albersmeier A."/>
            <person name="Kalinowski J."/>
            <person name="Ruckert C."/>
        </authorList>
    </citation>
    <scope>NUCLEOTIDE SEQUENCE</scope>
    <source>
        <strain evidence="2">CGMCC 1.15794</strain>
    </source>
</reference>
<dbReference type="Proteomes" id="UP000657592">
    <property type="component" value="Unassembled WGS sequence"/>
</dbReference>
<gene>
    <name evidence="2" type="ORF">GCM10010921_11420</name>
</gene>
<keyword evidence="1" id="KW-1133">Transmembrane helix</keyword>
<keyword evidence="1" id="KW-0812">Transmembrane</keyword>
<dbReference type="RefSeq" id="WP_188755291.1">
    <property type="nucleotide sequence ID" value="NZ_BMJY01000003.1"/>
</dbReference>
<feature type="transmembrane region" description="Helical" evidence="1">
    <location>
        <begin position="52"/>
        <end position="74"/>
    </location>
</feature>
<evidence type="ECO:0000313" key="2">
    <source>
        <dbReference type="EMBL" id="GGH39892.1"/>
    </source>
</evidence>
<dbReference type="EMBL" id="BMJY01000003">
    <property type="protein sequence ID" value="GGH39892.1"/>
    <property type="molecule type" value="Genomic_DNA"/>
</dbReference>
<feature type="transmembrane region" description="Helical" evidence="1">
    <location>
        <begin position="167"/>
        <end position="184"/>
    </location>
</feature>
<protein>
    <recommendedName>
        <fullName evidence="4">DUF4386 family protein</fullName>
    </recommendedName>
</protein>
<sequence length="214" mass="22391">MTAAHDPRRSPRSGALTLALSGVLFGLFPLLRPWADKSETAAGYAEAMGSEWWVIAHLSGAFGFLLLALSLGALRELHTGTRGEAATRSSVVVTWLGTGLVLLFFGAETFALNAVALEGQAVFEISSAIREGATQLTLFALGLLLVAIGAVLVAMGVWRGGVLSRGSAILLAAAIALYLPQFFLPPAGRIAHGILTAAAALWLAAAMWRARRGR</sequence>
<feature type="transmembrane region" description="Helical" evidence="1">
    <location>
        <begin position="95"/>
        <end position="116"/>
    </location>
</feature>
<keyword evidence="1" id="KW-0472">Membrane</keyword>
<accession>A0A917IFB4</accession>